<sequence>INEQLHAIFAAFNITTKILCATTDRVGESEAIHKIPQDVSTWWNSTYLMLSVYITMPTTIAAIIRCNKNLNKYKLLPQKEADLQAATQFLQPFYETTNVLSSSTYTTLDLSILLVNDIVNTISSYIQNSASPEFFKAAATQMSDKLQKYMDEIYDKTAYIATILDPHIKLELIPADMNTEANCAIFNNQIAQKRTNTLTNRTDEFTQYLNEAVLPMSIDPLNWWKLNSTHFPHLSQMPKDYLAIQSTSVPSENSKASDTVHAKRTHLSEKSIQAYVC</sequence>
<organism evidence="3 4">
    <name type="scientific">Gigaspora margarita</name>
    <dbReference type="NCBI Taxonomy" id="4874"/>
    <lineage>
        <taxon>Eukaryota</taxon>
        <taxon>Fungi</taxon>
        <taxon>Fungi incertae sedis</taxon>
        <taxon>Mucoromycota</taxon>
        <taxon>Glomeromycotina</taxon>
        <taxon>Glomeromycetes</taxon>
        <taxon>Diversisporales</taxon>
        <taxon>Gigasporaceae</taxon>
        <taxon>Gigaspora</taxon>
    </lineage>
</organism>
<keyword evidence="4" id="KW-1185">Reference proteome</keyword>
<dbReference type="PANTHER" id="PTHR23272:SF21">
    <property type="entry name" value="BED ZINC FINGER AND HAT DIMERIZATION DOMAIN-CONTAINING PROTEIN"/>
    <property type="match status" value="1"/>
</dbReference>
<name>A0ABN7WMY2_GIGMA</name>
<dbReference type="InterPro" id="IPR008906">
    <property type="entry name" value="HATC_C_dom"/>
</dbReference>
<dbReference type="Pfam" id="PF05699">
    <property type="entry name" value="Dimer_Tnp_hAT"/>
    <property type="match status" value="1"/>
</dbReference>
<feature type="non-terminal residue" evidence="3">
    <location>
        <position position="1"/>
    </location>
</feature>
<reference evidence="3 4" key="1">
    <citation type="submission" date="2021-06" db="EMBL/GenBank/DDBJ databases">
        <authorList>
            <person name="Kallberg Y."/>
            <person name="Tangrot J."/>
            <person name="Rosling A."/>
        </authorList>
    </citation>
    <scope>NUCLEOTIDE SEQUENCE [LARGE SCALE GENOMIC DNA]</scope>
    <source>
        <strain evidence="3 4">120-4 pot B 10/14</strain>
    </source>
</reference>
<dbReference type="EMBL" id="CAJVQB010053322">
    <property type="protein sequence ID" value="CAG8836325.1"/>
    <property type="molecule type" value="Genomic_DNA"/>
</dbReference>
<evidence type="ECO:0000259" key="2">
    <source>
        <dbReference type="Pfam" id="PF14372"/>
    </source>
</evidence>
<comment type="caution">
    <text evidence="3">The sequence shown here is derived from an EMBL/GenBank/DDBJ whole genome shotgun (WGS) entry which is preliminary data.</text>
</comment>
<dbReference type="Proteomes" id="UP000789901">
    <property type="component" value="Unassembled WGS sequence"/>
</dbReference>
<dbReference type="Pfam" id="PF14372">
    <property type="entry name" value="hAT-like_RNase-H"/>
    <property type="match status" value="1"/>
</dbReference>
<feature type="domain" description="HAT C-terminal dimerisation" evidence="1">
    <location>
        <begin position="204"/>
        <end position="277"/>
    </location>
</feature>
<dbReference type="InterPro" id="IPR025525">
    <property type="entry name" value="hAT-like_transposase_RNase-H"/>
</dbReference>
<dbReference type="SUPFAM" id="SSF53098">
    <property type="entry name" value="Ribonuclease H-like"/>
    <property type="match status" value="1"/>
</dbReference>
<feature type="domain" description="hAT-like transposase RNase-H fold" evidence="2">
    <location>
        <begin position="101"/>
        <end position="179"/>
    </location>
</feature>
<evidence type="ECO:0000313" key="3">
    <source>
        <dbReference type="EMBL" id="CAG8836325.1"/>
    </source>
</evidence>
<accession>A0ABN7WMY2</accession>
<dbReference type="InterPro" id="IPR012337">
    <property type="entry name" value="RNaseH-like_sf"/>
</dbReference>
<dbReference type="PANTHER" id="PTHR23272">
    <property type="entry name" value="BED FINGER-RELATED"/>
    <property type="match status" value="1"/>
</dbReference>
<proteinExistence type="predicted"/>
<gene>
    <name evidence="3" type="ORF">GMARGA_LOCUS32978</name>
</gene>
<evidence type="ECO:0000259" key="1">
    <source>
        <dbReference type="Pfam" id="PF05699"/>
    </source>
</evidence>
<evidence type="ECO:0000313" key="4">
    <source>
        <dbReference type="Proteomes" id="UP000789901"/>
    </source>
</evidence>
<protein>
    <submittedName>
        <fullName evidence="3">35409_t:CDS:1</fullName>
    </submittedName>
</protein>